<dbReference type="OrthoDB" id="594666at2"/>
<proteinExistence type="predicted"/>
<evidence type="ECO:0000313" key="2">
    <source>
        <dbReference type="Proteomes" id="UP000199312"/>
    </source>
</evidence>
<dbReference type="AlphaFoldDB" id="A0A1I6R4X5"/>
<dbReference type="STRING" id="593133.SAMN04488006_2182"/>
<gene>
    <name evidence="1" type="ORF">SAMN04488006_2182</name>
</gene>
<evidence type="ECO:0008006" key="3">
    <source>
        <dbReference type="Google" id="ProtNLM"/>
    </source>
</evidence>
<name>A0A1I6R4X5_9FLAO</name>
<evidence type="ECO:0000313" key="1">
    <source>
        <dbReference type="EMBL" id="SFS59548.1"/>
    </source>
</evidence>
<reference evidence="2" key="1">
    <citation type="submission" date="2016-10" db="EMBL/GenBank/DDBJ databases">
        <authorList>
            <person name="Varghese N."/>
            <person name="Submissions S."/>
        </authorList>
    </citation>
    <scope>NUCLEOTIDE SEQUENCE [LARGE SCALE GENOMIC DNA]</scope>
    <source>
        <strain evidence="2">DSM 24450</strain>
    </source>
</reference>
<protein>
    <recommendedName>
        <fullName evidence="3">Tetratricopeptide repeat-containing protein</fullName>
    </recommendedName>
</protein>
<dbReference type="RefSeq" id="WP_090226115.1">
    <property type="nucleotide sequence ID" value="NZ_FOZP01000005.1"/>
</dbReference>
<sequence length="296" mass="34176">MNSIEFNNLLTNPEKANTTSPEVLESIIHEFPYFQAVKALQLKNFKNNNSFKYNEALKKTAAYTIDRKVLFEYITSLNFDKKTVNEIEILEEIEVIEPETVKVLHSKITSLFKSKKQKEEPILPEEKVDTNPPAISETNNREEIEIVLTNSEETKEANEVLELGKPLQFSSAEPHSFNEWMQLISQKPIEREEKASKTDKISSKIEDKFSLIDKFIETNPKIKPVDKQAVNVDISAESNYQSESLMTETLAKVYLEQKKYDNALQAYRILSLKYPEKSSFFANRIKAIKILQKNKS</sequence>
<dbReference type="Proteomes" id="UP000199312">
    <property type="component" value="Unassembled WGS sequence"/>
</dbReference>
<accession>A0A1I6R4X5</accession>
<dbReference type="EMBL" id="FOZP01000005">
    <property type="protein sequence ID" value="SFS59548.1"/>
    <property type="molecule type" value="Genomic_DNA"/>
</dbReference>
<keyword evidence="2" id="KW-1185">Reference proteome</keyword>
<organism evidence="1 2">
    <name type="scientific">Lutibacter maritimus</name>
    <dbReference type="NCBI Taxonomy" id="593133"/>
    <lineage>
        <taxon>Bacteria</taxon>
        <taxon>Pseudomonadati</taxon>
        <taxon>Bacteroidota</taxon>
        <taxon>Flavobacteriia</taxon>
        <taxon>Flavobacteriales</taxon>
        <taxon>Flavobacteriaceae</taxon>
        <taxon>Lutibacter</taxon>
    </lineage>
</organism>